<dbReference type="AlphaFoldDB" id="A0A238VQK6"/>
<dbReference type="SMART" id="SM00354">
    <property type="entry name" value="HTH_LACI"/>
    <property type="match status" value="1"/>
</dbReference>
<feature type="domain" description="HTH lacI-type" evidence="4">
    <location>
        <begin position="9"/>
        <end position="63"/>
    </location>
</feature>
<dbReference type="Gene3D" id="1.10.260.40">
    <property type="entry name" value="lambda repressor-like DNA-binding domains"/>
    <property type="match status" value="1"/>
</dbReference>
<evidence type="ECO:0000259" key="4">
    <source>
        <dbReference type="PROSITE" id="PS50932"/>
    </source>
</evidence>
<reference evidence="5 6" key="1">
    <citation type="submission" date="2017-06" db="EMBL/GenBank/DDBJ databases">
        <authorList>
            <person name="Kim H.J."/>
            <person name="Triplett B.A."/>
        </authorList>
    </citation>
    <scope>NUCLEOTIDE SEQUENCE [LARGE SCALE GENOMIC DNA]</scope>
    <source>
        <strain evidence="5 6">DSM 45207</strain>
    </source>
</reference>
<dbReference type="PANTHER" id="PTHR30146:SF138">
    <property type="entry name" value="TRANSCRIPTIONAL REGULATORY PROTEIN"/>
    <property type="match status" value="1"/>
</dbReference>
<gene>
    <name evidence="5" type="ORF">SAMN06265360_103240</name>
</gene>
<dbReference type="CDD" id="cd01392">
    <property type="entry name" value="HTH_LacI"/>
    <property type="match status" value="1"/>
</dbReference>
<dbReference type="OrthoDB" id="3258243at2"/>
<name>A0A238VQK6_9PSEU</name>
<dbReference type="InterPro" id="IPR010982">
    <property type="entry name" value="Lambda_DNA-bd_dom_sf"/>
</dbReference>
<dbReference type="Gene3D" id="3.40.50.2300">
    <property type="match status" value="2"/>
</dbReference>
<keyword evidence="2" id="KW-0238">DNA-binding</keyword>
<sequence>MARDERKRPTIYDVAREAELAPSTVSRALSNPGRVSSRTREHVLAVADRLGYQVNSLASALPSGRTHTVALFVSDITNPHFFGIIRGAEHQARAAGCTLILGDTEESPEVEARNIERLGSSVDGFVVAASRMTDEDIEALAGKHRVALISRQLAGLPSVIVDHVDGTREIVEHLAALGHESLVYLAGPRRAWLTDQRWRGLAQAARRVGMSARRLGPFQPTMRAGANAADVALGSGATAAVAHNDLMAIGMLRRVAERGMRVPDDLSVVGFDDIFGSDISSPALTTLGGPFEEVGRLAVDSLLGMREKSREAGRAEQIVLPSHLVIRGSTGKAPVR</sequence>
<evidence type="ECO:0000256" key="2">
    <source>
        <dbReference type="ARBA" id="ARBA00023125"/>
    </source>
</evidence>
<dbReference type="SUPFAM" id="SSF53822">
    <property type="entry name" value="Periplasmic binding protein-like I"/>
    <property type="match status" value="1"/>
</dbReference>
<evidence type="ECO:0000256" key="1">
    <source>
        <dbReference type="ARBA" id="ARBA00023015"/>
    </source>
</evidence>
<dbReference type="RefSeq" id="WP_089300081.1">
    <property type="nucleotide sequence ID" value="NZ_FZNW01000003.1"/>
</dbReference>
<keyword evidence="6" id="KW-1185">Reference proteome</keyword>
<evidence type="ECO:0000313" key="5">
    <source>
        <dbReference type="EMBL" id="SNR36427.1"/>
    </source>
</evidence>
<protein>
    <submittedName>
        <fullName evidence="5">Transcriptional regulator, LacI family</fullName>
    </submittedName>
</protein>
<proteinExistence type="predicted"/>
<keyword evidence="3" id="KW-0804">Transcription</keyword>
<dbReference type="InterPro" id="IPR028082">
    <property type="entry name" value="Peripla_BP_I"/>
</dbReference>
<dbReference type="InterPro" id="IPR000843">
    <property type="entry name" value="HTH_LacI"/>
</dbReference>
<dbReference type="SUPFAM" id="SSF47413">
    <property type="entry name" value="lambda repressor-like DNA-binding domains"/>
    <property type="match status" value="1"/>
</dbReference>
<dbReference type="Proteomes" id="UP000198348">
    <property type="component" value="Unassembled WGS sequence"/>
</dbReference>
<dbReference type="EMBL" id="FZNW01000003">
    <property type="protein sequence ID" value="SNR36427.1"/>
    <property type="molecule type" value="Genomic_DNA"/>
</dbReference>
<dbReference type="GO" id="GO:0003700">
    <property type="term" value="F:DNA-binding transcription factor activity"/>
    <property type="evidence" value="ECO:0007669"/>
    <property type="project" value="TreeGrafter"/>
</dbReference>
<evidence type="ECO:0000256" key="3">
    <source>
        <dbReference type="ARBA" id="ARBA00023163"/>
    </source>
</evidence>
<accession>A0A238VQK6</accession>
<dbReference type="Pfam" id="PF00356">
    <property type="entry name" value="LacI"/>
    <property type="match status" value="1"/>
</dbReference>
<dbReference type="GO" id="GO:0000976">
    <property type="term" value="F:transcription cis-regulatory region binding"/>
    <property type="evidence" value="ECO:0007669"/>
    <property type="project" value="TreeGrafter"/>
</dbReference>
<dbReference type="PANTHER" id="PTHR30146">
    <property type="entry name" value="LACI-RELATED TRANSCRIPTIONAL REPRESSOR"/>
    <property type="match status" value="1"/>
</dbReference>
<dbReference type="PROSITE" id="PS50932">
    <property type="entry name" value="HTH_LACI_2"/>
    <property type="match status" value="1"/>
</dbReference>
<dbReference type="InterPro" id="IPR046335">
    <property type="entry name" value="LacI/GalR-like_sensor"/>
</dbReference>
<dbReference type="Pfam" id="PF13377">
    <property type="entry name" value="Peripla_BP_3"/>
    <property type="match status" value="1"/>
</dbReference>
<dbReference type="CDD" id="cd06267">
    <property type="entry name" value="PBP1_LacI_sugar_binding-like"/>
    <property type="match status" value="1"/>
</dbReference>
<keyword evidence="1" id="KW-0805">Transcription regulation</keyword>
<organism evidence="5 6">
    <name type="scientific">Haloechinothrix alba</name>
    <dbReference type="NCBI Taxonomy" id="664784"/>
    <lineage>
        <taxon>Bacteria</taxon>
        <taxon>Bacillati</taxon>
        <taxon>Actinomycetota</taxon>
        <taxon>Actinomycetes</taxon>
        <taxon>Pseudonocardiales</taxon>
        <taxon>Pseudonocardiaceae</taxon>
        <taxon>Haloechinothrix</taxon>
    </lineage>
</organism>
<evidence type="ECO:0000313" key="6">
    <source>
        <dbReference type="Proteomes" id="UP000198348"/>
    </source>
</evidence>